<name>A0A841H1Q5_9BACT</name>
<evidence type="ECO:0000313" key="1">
    <source>
        <dbReference type="EMBL" id="MBB6071904.1"/>
    </source>
</evidence>
<reference evidence="1 2" key="1">
    <citation type="submission" date="2020-08" db="EMBL/GenBank/DDBJ databases">
        <title>Genomic Encyclopedia of Type Strains, Phase IV (KMG-IV): sequencing the most valuable type-strain genomes for metagenomic binning, comparative biology and taxonomic classification.</title>
        <authorList>
            <person name="Goeker M."/>
        </authorList>
    </citation>
    <scope>NUCLEOTIDE SEQUENCE [LARGE SCALE GENOMIC DNA]</scope>
    <source>
        <strain evidence="1 2">DSM 29007</strain>
    </source>
</reference>
<sequence>MRLSIPRDVLCVRVVSAENLLDVPQDKGIHSVEELTQGRFVV</sequence>
<protein>
    <submittedName>
        <fullName evidence="1">Uncharacterized protein</fullName>
    </submittedName>
</protein>
<accession>A0A841H1Q5</accession>
<keyword evidence="2" id="KW-1185">Reference proteome</keyword>
<proteinExistence type="predicted"/>
<evidence type="ECO:0000313" key="2">
    <source>
        <dbReference type="Proteomes" id="UP000582837"/>
    </source>
</evidence>
<gene>
    <name evidence="1" type="ORF">HNQ61_003564</name>
</gene>
<dbReference type="Proteomes" id="UP000582837">
    <property type="component" value="Unassembled WGS sequence"/>
</dbReference>
<comment type="caution">
    <text evidence="1">The sequence shown here is derived from an EMBL/GenBank/DDBJ whole genome shotgun (WGS) entry which is preliminary data.</text>
</comment>
<dbReference type="EMBL" id="JACHIA010000011">
    <property type="protein sequence ID" value="MBB6071904.1"/>
    <property type="molecule type" value="Genomic_DNA"/>
</dbReference>
<organism evidence="1 2">
    <name type="scientific">Longimicrobium terrae</name>
    <dbReference type="NCBI Taxonomy" id="1639882"/>
    <lineage>
        <taxon>Bacteria</taxon>
        <taxon>Pseudomonadati</taxon>
        <taxon>Gemmatimonadota</taxon>
        <taxon>Longimicrobiia</taxon>
        <taxon>Longimicrobiales</taxon>
        <taxon>Longimicrobiaceae</taxon>
        <taxon>Longimicrobium</taxon>
    </lineage>
</organism>
<dbReference type="AlphaFoldDB" id="A0A841H1Q5"/>
<dbReference type="RefSeq" id="WP_276510127.1">
    <property type="nucleotide sequence ID" value="NZ_JABDTL010000001.1"/>
</dbReference>